<dbReference type="EMBL" id="BAHC01000046">
    <property type="protein sequence ID" value="GAB88954.1"/>
    <property type="molecule type" value="Genomic_DNA"/>
</dbReference>
<dbReference type="Pfam" id="PF03583">
    <property type="entry name" value="LIP"/>
    <property type="match status" value="1"/>
</dbReference>
<dbReference type="Proteomes" id="UP000008363">
    <property type="component" value="Unassembled WGS sequence"/>
</dbReference>
<evidence type="ECO:0000313" key="1">
    <source>
        <dbReference type="EMBL" id="GAB88954.1"/>
    </source>
</evidence>
<dbReference type="Gene3D" id="3.40.50.1820">
    <property type="entry name" value="alpha/beta hydrolase"/>
    <property type="match status" value="1"/>
</dbReference>
<dbReference type="eggNOG" id="COG1073">
    <property type="taxonomic scope" value="Bacteria"/>
</dbReference>
<gene>
    <name evidence="1" type="ORF">GORHZ_046_01050</name>
</gene>
<dbReference type="InterPro" id="IPR029058">
    <property type="entry name" value="AB_hydrolase_fold"/>
</dbReference>
<evidence type="ECO:0000313" key="2">
    <source>
        <dbReference type="Proteomes" id="UP000008363"/>
    </source>
</evidence>
<reference evidence="1 2" key="1">
    <citation type="submission" date="2012-08" db="EMBL/GenBank/DDBJ databases">
        <title>Whole genome shotgun sequence of Gordonia rhizosphera NBRC 16068.</title>
        <authorList>
            <person name="Takarada H."/>
            <person name="Isaki S."/>
            <person name="Hosoyama A."/>
            <person name="Tsuchikane K."/>
            <person name="Katsumata H."/>
            <person name="Baba S."/>
            <person name="Ohji S."/>
            <person name="Yamazaki S."/>
            <person name="Fujita N."/>
        </authorList>
    </citation>
    <scope>NUCLEOTIDE SEQUENCE [LARGE SCALE GENOMIC DNA]</scope>
    <source>
        <strain evidence="1 2">NBRC 16068</strain>
    </source>
</reference>
<dbReference type="GO" id="GO:0004806">
    <property type="term" value="F:triacylglycerol lipase activity"/>
    <property type="evidence" value="ECO:0007669"/>
    <property type="project" value="InterPro"/>
</dbReference>
<protein>
    <submittedName>
        <fullName evidence="1">Putative lipase</fullName>
    </submittedName>
</protein>
<dbReference type="STRING" id="1108045.GORHZ_046_01050"/>
<name>K6WQX6_9ACTN</name>
<dbReference type="InterPro" id="IPR005152">
    <property type="entry name" value="Lipase_secreted"/>
</dbReference>
<dbReference type="AlphaFoldDB" id="K6WQX6"/>
<comment type="caution">
    <text evidence="1">The sequence shown here is derived from an EMBL/GenBank/DDBJ whole genome shotgun (WGS) entry which is preliminary data.</text>
</comment>
<dbReference type="GO" id="GO:0016042">
    <property type="term" value="P:lipid catabolic process"/>
    <property type="evidence" value="ECO:0007669"/>
    <property type="project" value="InterPro"/>
</dbReference>
<organism evidence="1 2">
    <name type="scientific">Gordonia rhizosphera NBRC 16068</name>
    <dbReference type="NCBI Taxonomy" id="1108045"/>
    <lineage>
        <taxon>Bacteria</taxon>
        <taxon>Bacillati</taxon>
        <taxon>Actinomycetota</taxon>
        <taxon>Actinomycetes</taxon>
        <taxon>Mycobacteriales</taxon>
        <taxon>Gordoniaceae</taxon>
        <taxon>Gordonia</taxon>
    </lineage>
</organism>
<accession>K6WQX6</accession>
<sequence length="137" mass="15329">MLSMANAFARWLATSPLKNVCTLPVAFAGGTFWPMQLLSTDPDPFHSPVAEHIYRTTSMPGRKSVVPLYLYQGTYEWWIPAQGARNLFAEQCRLGARAIYREVFGEHVSTALLGFDDALDWLTRRLQGVPAPNGCPR</sequence>
<proteinExistence type="predicted"/>
<dbReference type="Gene3D" id="1.10.260.130">
    <property type="match status" value="1"/>
</dbReference>
<dbReference type="SUPFAM" id="SSF53474">
    <property type="entry name" value="alpha/beta-Hydrolases"/>
    <property type="match status" value="1"/>
</dbReference>
<keyword evidence="2" id="KW-1185">Reference proteome</keyword>